<dbReference type="Proteomes" id="UP000077115">
    <property type="component" value="Unassembled WGS sequence"/>
</dbReference>
<dbReference type="AlphaFoldDB" id="A0A177WA31"/>
<evidence type="ECO:0000313" key="1">
    <source>
        <dbReference type="EMBL" id="OAJ36480.1"/>
    </source>
</evidence>
<organism evidence="1 2">
    <name type="scientific">Batrachochytrium dendrobatidis (strain JEL423)</name>
    <dbReference type="NCBI Taxonomy" id="403673"/>
    <lineage>
        <taxon>Eukaryota</taxon>
        <taxon>Fungi</taxon>
        <taxon>Fungi incertae sedis</taxon>
        <taxon>Chytridiomycota</taxon>
        <taxon>Chytridiomycota incertae sedis</taxon>
        <taxon>Chytridiomycetes</taxon>
        <taxon>Rhizophydiales</taxon>
        <taxon>Rhizophydiales incertae sedis</taxon>
        <taxon>Batrachochytrium</taxon>
    </lineage>
</organism>
<sequence>MDDSPGKTDFFPGYSPSIISSLSSRSQNTTTATQLSTQLSGLTSASTTITTASAIPTVISLSQIAATVEEEHAPLLPNADTLELSDTHMWTADNTCIHPAMKLILALE</sequence>
<name>A0A177WA31_BATDL</name>
<evidence type="ECO:0000313" key="2">
    <source>
        <dbReference type="Proteomes" id="UP000077115"/>
    </source>
</evidence>
<proteinExistence type="predicted"/>
<accession>A0A177WA31</accession>
<protein>
    <submittedName>
        <fullName evidence="1">Uncharacterized protein</fullName>
    </submittedName>
</protein>
<dbReference type="EMBL" id="DS022300">
    <property type="protein sequence ID" value="OAJ36480.1"/>
    <property type="molecule type" value="Genomic_DNA"/>
</dbReference>
<reference evidence="1 2" key="2">
    <citation type="submission" date="2016-05" db="EMBL/GenBank/DDBJ databases">
        <title>Lineage-specific infection strategies underlie the spectrum of fungal disease in amphibians.</title>
        <authorList>
            <person name="Cuomo C.A."/>
            <person name="Farrer R.A."/>
            <person name="James T."/>
            <person name="Longcore J."/>
            <person name="Birren B."/>
        </authorList>
    </citation>
    <scope>NUCLEOTIDE SEQUENCE [LARGE SCALE GENOMIC DNA]</scope>
    <source>
        <strain evidence="1 2">JEL423</strain>
    </source>
</reference>
<dbReference type="VEuPathDB" id="FungiDB:BDEG_20646"/>
<gene>
    <name evidence="1" type="ORF">BDEG_20646</name>
</gene>
<reference evidence="1 2" key="1">
    <citation type="submission" date="2006-10" db="EMBL/GenBank/DDBJ databases">
        <title>The Genome Sequence of Batrachochytrium dendrobatidis JEL423.</title>
        <authorList>
            <consortium name="The Broad Institute Genome Sequencing Platform"/>
            <person name="Birren B."/>
            <person name="Lander E."/>
            <person name="Galagan J."/>
            <person name="Cuomo C."/>
            <person name="Devon K."/>
            <person name="Jaffe D."/>
            <person name="Butler J."/>
            <person name="Alvarez P."/>
            <person name="Gnerre S."/>
            <person name="Grabherr M."/>
            <person name="Kleber M."/>
            <person name="Mauceli E."/>
            <person name="Brockman W."/>
            <person name="Young S."/>
            <person name="LaButti K."/>
            <person name="Sykes S."/>
            <person name="DeCaprio D."/>
            <person name="Crawford M."/>
            <person name="Koehrsen M."/>
            <person name="Engels R."/>
            <person name="Montgomery P."/>
            <person name="Pearson M."/>
            <person name="Howarth C."/>
            <person name="Larson L."/>
            <person name="White J."/>
            <person name="O'Leary S."/>
            <person name="Kodira C."/>
            <person name="Zeng Q."/>
            <person name="Yandava C."/>
            <person name="Alvarado L."/>
            <person name="Longcore J."/>
            <person name="James T."/>
        </authorList>
    </citation>
    <scope>NUCLEOTIDE SEQUENCE [LARGE SCALE GENOMIC DNA]</scope>
    <source>
        <strain evidence="1 2">JEL423</strain>
    </source>
</reference>